<dbReference type="Proteomes" id="UP000215595">
    <property type="component" value="Unassembled WGS sequence"/>
</dbReference>
<sequence length="552" mass="59989">MTIVAHLRAVTQIAGRFARDGRGNVAVIFALVLPLLIMITLGGVDISRASTVKMNLQDALDAATLAAARSQFVEDDEITEVGLASLRANLAPFQDITLDAGQTTFTLDTETGAVIANAVVSVRTLVANIVLPPYGEILDDRLPVRAHSEVLRSNNRIEVALVIDNTGSMSGAKLEATKAAAIDLINRLEAADSRSIEEDAIKISLVPFSQTVRVHQGGTNNAPNWVSNADNHTGSTGTYGIFSAGRGRLNLFQTLGTTWGGCIEARPQPFDIRDTPPSSGDQASMFVPYFAPDEPDRNDYPNHSTWWNWQYEGNNYLDDRRSGSNSSSPFASNQARRDEWFARVRNVNKYVSTSGLHTGFGPNRGCNLQPVIRLTDQYDTLRAAVDNMIATGNTNVPLGAMWGWHTLSPNAPFGDGLPYNAERLQKIIIIMTDGANVLGDTSSPNDSPYNGLGYIWQNRLGITSGNSSTRRDRMDDRLDHPTAGQEDLCGNMKDSGIEVYTVAVQVDSTAQTLLRRCATTVEDHYFPVDSASGIGAAFDRIAGRIENLRISR</sequence>
<dbReference type="AlphaFoldDB" id="A0A258FSP6"/>
<accession>A0A258FSP6</accession>
<evidence type="ECO:0000313" key="4">
    <source>
        <dbReference type="Proteomes" id="UP000215595"/>
    </source>
</evidence>
<keyword evidence="1" id="KW-0472">Membrane</keyword>
<dbReference type="InterPro" id="IPR036465">
    <property type="entry name" value="vWFA_dom_sf"/>
</dbReference>
<dbReference type="InterPro" id="IPR002035">
    <property type="entry name" value="VWF_A"/>
</dbReference>
<dbReference type="SUPFAM" id="SSF53300">
    <property type="entry name" value="vWA-like"/>
    <property type="match status" value="1"/>
</dbReference>
<protein>
    <recommendedName>
        <fullName evidence="2">VWFA domain-containing protein</fullName>
    </recommendedName>
</protein>
<evidence type="ECO:0000259" key="2">
    <source>
        <dbReference type="PROSITE" id="PS50234"/>
    </source>
</evidence>
<feature type="transmembrane region" description="Helical" evidence="1">
    <location>
        <begin position="25"/>
        <end position="44"/>
    </location>
</feature>
<proteinExistence type="predicted"/>
<dbReference type="Pfam" id="PF13400">
    <property type="entry name" value="Tad"/>
    <property type="match status" value="1"/>
</dbReference>
<feature type="domain" description="VWFA" evidence="2">
    <location>
        <begin position="158"/>
        <end position="213"/>
    </location>
</feature>
<evidence type="ECO:0000313" key="3">
    <source>
        <dbReference type="EMBL" id="OYX34974.1"/>
    </source>
</evidence>
<organism evidence="3 4">
    <name type="scientific">Brevundimonas subvibrioides</name>
    <dbReference type="NCBI Taxonomy" id="74313"/>
    <lineage>
        <taxon>Bacteria</taxon>
        <taxon>Pseudomonadati</taxon>
        <taxon>Pseudomonadota</taxon>
        <taxon>Alphaproteobacteria</taxon>
        <taxon>Caulobacterales</taxon>
        <taxon>Caulobacteraceae</taxon>
        <taxon>Brevundimonas</taxon>
    </lineage>
</organism>
<evidence type="ECO:0000256" key="1">
    <source>
        <dbReference type="SAM" id="Phobius"/>
    </source>
</evidence>
<dbReference type="Gene3D" id="3.40.50.410">
    <property type="entry name" value="von Willebrand factor, type A domain"/>
    <property type="match status" value="2"/>
</dbReference>
<dbReference type="EMBL" id="NCEB01000006">
    <property type="protein sequence ID" value="OYX34974.1"/>
    <property type="molecule type" value="Genomic_DNA"/>
</dbReference>
<keyword evidence="1" id="KW-0812">Transmembrane</keyword>
<dbReference type="CDD" id="cd00198">
    <property type="entry name" value="vWFA"/>
    <property type="match status" value="1"/>
</dbReference>
<comment type="caution">
    <text evidence="3">The sequence shown here is derived from an EMBL/GenBank/DDBJ whole genome shotgun (WGS) entry which is preliminary data.</text>
</comment>
<dbReference type="PROSITE" id="PS50234">
    <property type="entry name" value="VWFA"/>
    <property type="match status" value="1"/>
</dbReference>
<name>A0A258FSP6_9CAUL</name>
<dbReference type="InterPro" id="IPR028087">
    <property type="entry name" value="Tad_N"/>
</dbReference>
<keyword evidence="1" id="KW-1133">Transmembrane helix</keyword>
<reference evidence="3 4" key="1">
    <citation type="submission" date="2017-03" db="EMBL/GenBank/DDBJ databases">
        <title>Lifting the veil on microbial sulfur biogeochemistry in mining wastewaters.</title>
        <authorList>
            <person name="Kantor R.S."/>
            <person name="Colenbrander Nelson T."/>
            <person name="Marshall S."/>
            <person name="Bennett D."/>
            <person name="Apte S."/>
            <person name="Camacho D."/>
            <person name="Thomas B.C."/>
            <person name="Warren L.A."/>
            <person name="Banfield J.F."/>
        </authorList>
    </citation>
    <scope>NUCLEOTIDE SEQUENCE [LARGE SCALE GENOMIC DNA]</scope>
    <source>
        <strain evidence="3">32-69-9</strain>
    </source>
</reference>
<gene>
    <name evidence="3" type="ORF">B7Z01_03565</name>
</gene>